<name>A0A6J5CSF2_9BURK</name>
<reference evidence="1 2" key="1">
    <citation type="submission" date="2020-04" db="EMBL/GenBank/DDBJ databases">
        <authorList>
            <person name="De Canck E."/>
        </authorList>
    </citation>
    <scope>NUCLEOTIDE SEQUENCE [LARGE SCALE GENOMIC DNA]</scope>
    <source>
        <strain evidence="1 2">LMG 24238</strain>
    </source>
</reference>
<keyword evidence="2" id="KW-1185">Reference proteome</keyword>
<evidence type="ECO:0008006" key="3">
    <source>
        <dbReference type="Google" id="ProtNLM"/>
    </source>
</evidence>
<sequence>MAEKISLVALLVGRELSPLPEESWYGSLTRISRINELTARDVRHLFFKDGRDDAEPLDTMSLRSLLGWELKYGDPPALRKLASLKEILWSETLRYCPVCMEAGYHSVWHQFVALEVCLIHACPLRKRCMCCNTTLDEYRLTPQLIGHRFRCSGCGDDIAGVAFTIDAHAAFREQAVELFVRATRYREWLLSATRHLLFLAEAKRRRRRWPVRRFAPSDADVWRGTVNLIHRFPTGCASQHRHARLLAWQVRHYRPMMQSLEVAARSRLLSAGTVWNTYCALLRQLKTAIDSRREDDCPPSLDFSDGRCVLRGTWTPEQLAFVLLRCHCESLSVLRYELDRVEALQTARLTNALANNLLHSPACRAVFISGFAALVAAARQYIRSGVFDYRVACEIPTDALSLVVAETNDIQCGVAIVADPGGVTSDLLGLRCGVDLDTIAILNSLLLAARN</sequence>
<evidence type="ECO:0000313" key="1">
    <source>
        <dbReference type="EMBL" id="CAB3741394.1"/>
    </source>
</evidence>
<dbReference type="AlphaFoldDB" id="A0A6J5CSF2"/>
<gene>
    <name evidence="1" type="ORF">LMG24238_06756</name>
</gene>
<dbReference type="EMBL" id="CADIKC010000014">
    <property type="protein sequence ID" value="CAB3741394.1"/>
    <property type="molecule type" value="Genomic_DNA"/>
</dbReference>
<dbReference type="RefSeq" id="WP_175054224.1">
    <property type="nucleotide sequence ID" value="NZ_CADIKC010000014.1"/>
</dbReference>
<dbReference type="GeneID" id="97045324"/>
<proteinExistence type="predicted"/>
<evidence type="ECO:0000313" key="2">
    <source>
        <dbReference type="Proteomes" id="UP000494255"/>
    </source>
</evidence>
<accession>A0A6J5CSF2</accession>
<protein>
    <recommendedName>
        <fullName evidence="3">TniQ protein</fullName>
    </recommendedName>
</protein>
<organism evidence="1 2">
    <name type="scientific">Paraburkholderia sediminicola</name>
    <dbReference type="NCBI Taxonomy" id="458836"/>
    <lineage>
        <taxon>Bacteria</taxon>
        <taxon>Pseudomonadati</taxon>
        <taxon>Pseudomonadota</taxon>
        <taxon>Betaproteobacteria</taxon>
        <taxon>Burkholderiales</taxon>
        <taxon>Burkholderiaceae</taxon>
        <taxon>Paraburkholderia</taxon>
    </lineage>
</organism>
<dbReference type="Proteomes" id="UP000494255">
    <property type="component" value="Unassembled WGS sequence"/>
</dbReference>